<evidence type="ECO:0000313" key="5">
    <source>
        <dbReference type="Proteomes" id="UP000717364"/>
    </source>
</evidence>
<dbReference type="PANTHER" id="PTHR33222:SF4">
    <property type="entry name" value="PROTEIN CURVATURE THYLAKOID 1A, CHLOROPLASTIC"/>
    <property type="match status" value="1"/>
</dbReference>
<dbReference type="InterPro" id="IPR025564">
    <property type="entry name" value="CAAD_dom"/>
</dbReference>
<name>A0A947DIE4_9CYAN</name>
<sequence length="126" mass="13748">MSTDINPPEENVTTQSTTDTAEQAKEILAKIASVLGDAPKYVVETFNEYKRPLTVIGLVFGGLIAIKVMFAILAAINDIPVLAPTMELIGLIYTGWFIYRYLLKANNRSELLGSLGSVKDQITGNK</sequence>
<accession>A0A947DIE4</accession>
<evidence type="ECO:0000313" key="4">
    <source>
        <dbReference type="EMBL" id="MBT9317238.1"/>
    </source>
</evidence>
<dbReference type="GO" id="GO:0016020">
    <property type="term" value="C:membrane"/>
    <property type="evidence" value="ECO:0007669"/>
    <property type="project" value="UniProtKB-SubCell"/>
</dbReference>
<dbReference type="Proteomes" id="UP000717364">
    <property type="component" value="Unassembled WGS sequence"/>
</dbReference>
<keyword evidence="2" id="KW-1133">Transmembrane helix</keyword>
<evidence type="ECO:0000256" key="1">
    <source>
        <dbReference type="ARBA" id="ARBA00004141"/>
    </source>
</evidence>
<dbReference type="PANTHER" id="PTHR33222">
    <property type="match status" value="1"/>
</dbReference>
<keyword evidence="2" id="KW-0812">Transmembrane</keyword>
<keyword evidence="5" id="KW-1185">Reference proteome</keyword>
<organism evidence="4 5">
    <name type="scientific">Leptothoe spongobia TAU-MAC 1115</name>
    <dbReference type="NCBI Taxonomy" id="1967444"/>
    <lineage>
        <taxon>Bacteria</taxon>
        <taxon>Bacillati</taxon>
        <taxon>Cyanobacteriota</taxon>
        <taxon>Cyanophyceae</taxon>
        <taxon>Nodosilineales</taxon>
        <taxon>Cymatolegaceae</taxon>
        <taxon>Leptothoe</taxon>
        <taxon>Leptothoe spongobia</taxon>
    </lineage>
</organism>
<protein>
    <submittedName>
        <fullName evidence="4">CAAD domain-containing protein</fullName>
    </submittedName>
</protein>
<evidence type="ECO:0000259" key="3">
    <source>
        <dbReference type="Pfam" id="PF14159"/>
    </source>
</evidence>
<reference evidence="4" key="2">
    <citation type="journal article" date="2021" name="Mar. Drugs">
        <title>Genome Reduction and Secondary Metabolism of the Marine Sponge-Associated Cyanobacterium Leptothoe.</title>
        <authorList>
            <person name="Konstantinou D."/>
            <person name="Popin R.V."/>
            <person name="Fewer D.P."/>
            <person name="Sivonen K."/>
            <person name="Gkelis S."/>
        </authorList>
    </citation>
    <scope>NUCLEOTIDE SEQUENCE</scope>
    <source>
        <strain evidence="4">TAU-MAC 1115</strain>
    </source>
</reference>
<dbReference type="AlphaFoldDB" id="A0A947DIE4"/>
<dbReference type="GO" id="GO:0009579">
    <property type="term" value="C:thylakoid"/>
    <property type="evidence" value="ECO:0007669"/>
    <property type="project" value="InterPro"/>
</dbReference>
<feature type="transmembrane region" description="Helical" evidence="2">
    <location>
        <begin position="82"/>
        <end position="102"/>
    </location>
</feature>
<feature type="transmembrane region" description="Helical" evidence="2">
    <location>
        <begin position="55"/>
        <end position="76"/>
    </location>
</feature>
<feature type="domain" description="Cyanobacterial aminoacyl-tRNA synthetase CAAD" evidence="3">
    <location>
        <begin position="40"/>
        <end position="124"/>
    </location>
</feature>
<evidence type="ECO:0000256" key="2">
    <source>
        <dbReference type="SAM" id="Phobius"/>
    </source>
</evidence>
<dbReference type="Pfam" id="PF14159">
    <property type="entry name" value="CAAD"/>
    <property type="match status" value="1"/>
</dbReference>
<dbReference type="EMBL" id="JADOES010000041">
    <property type="protein sequence ID" value="MBT9317238.1"/>
    <property type="molecule type" value="Genomic_DNA"/>
</dbReference>
<comment type="caution">
    <text evidence="4">The sequence shown here is derived from an EMBL/GenBank/DDBJ whole genome shotgun (WGS) entry which is preliminary data.</text>
</comment>
<comment type="subcellular location">
    <subcellularLocation>
        <location evidence="1">Membrane</location>
        <topology evidence="1">Multi-pass membrane protein</topology>
    </subcellularLocation>
</comment>
<gene>
    <name evidence="4" type="ORF">IXB50_17580</name>
</gene>
<dbReference type="RefSeq" id="WP_215610303.1">
    <property type="nucleotide sequence ID" value="NZ_JADOES010000041.1"/>
</dbReference>
<proteinExistence type="predicted"/>
<keyword evidence="2" id="KW-0472">Membrane</keyword>
<dbReference type="InterPro" id="IPR033344">
    <property type="entry name" value="CURT1"/>
</dbReference>
<reference evidence="4" key="1">
    <citation type="submission" date="2020-11" db="EMBL/GenBank/DDBJ databases">
        <authorList>
            <person name="Konstantinou D."/>
            <person name="Gkelis S."/>
            <person name="Popin R."/>
            <person name="Fewer D."/>
            <person name="Sivonen K."/>
        </authorList>
    </citation>
    <scope>NUCLEOTIDE SEQUENCE</scope>
    <source>
        <strain evidence="4">TAU-MAC 1115</strain>
    </source>
</reference>